<dbReference type="PANTHER" id="PTHR34477:SF5">
    <property type="entry name" value="BSL5627 PROTEIN"/>
    <property type="match status" value="1"/>
</dbReference>
<dbReference type="InterPro" id="IPR035901">
    <property type="entry name" value="GIY-YIG_endonuc_sf"/>
</dbReference>
<comment type="similarity">
    <text evidence="1">Belongs to the UPF0213 family.</text>
</comment>
<dbReference type="CDD" id="cd10448">
    <property type="entry name" value="GIY-YIG_unchar_3"/>
    <property type="match status" value="1"/>
</dbReference>
<reference evidence="3 4" key="1">
    <citation type="journal article" date="2013" name="Genome Announc.">
        <title>Draft Genome Sequence of Sphingobium lactosutens Strain DS20T, Isolated from a Hexachlorocyclohexane Dumpsite.</title>
        <authorList>
            <person name="Kumar R."/>
            <person name="Dwivedi V."/>
            <person name="Negi V."/>
            <person name="Khurana J.P."/>
            <person name="Lal R."/>
        </authorList>
    </citation>
    <scope>NUCLEOTIDE SEQUENCE [LARGE SCALE GENOMIC DNA]</scope>
    <source>
        <strain evidence="3 4">DS20</strain>
    </source>
</reference>
<accession>T0IRJ4</accession>
<dbReference type="InterPro" id="IPR000305">
    <property type="entry name" value="GIY-YIG_endonuc"/>
</dbReference>
<dbReference type="Gene3D" id="3.40.1440.10">
    <property type="entry name" value="GIY-YIG endonuclease"/>
    <property type="match status" value="1"/>
</dbReference>
<dbReference type="PATRIC" id="fig|1331060.3.peg.2614"/>
<evidence type="ECO:0000259" key="2">
    <source>
        <dbReference type="PROSITE" id="PS50164"/>
    </source>
</evidence>
<dbReference type="OrthoDB" id="287318at2"/>
<dbReference type="Pfam" id="PF01541">
    <property type="entry name" value="GIY-YIG"/>
    <property type="match status" value="1"/>
</dbReference>
<evidence type="ECO:0000313" key="3">
    <source>
        <dbReference type="EMBL" id="EQB14450.1"/>
    </source>
</evidence>
<dbReference type="Proteomes" id="UP000015531">
    <property type="component" value="Unassembled WGS sequence"/>
</dbReference>
<evidence type="ECO:0000256" key="1">
    <source>
        <dbReference type="ARBA" id="ARBA00007435"/>
    </source>
</evidence>
<dbReference type="AlphaFoldDB" id="T0IRJ4"/>
<dbReference type="InterPro" id="IPR050190">
    <property type="entry name" value="UPF0213_domain"/>
</dbReference>
<name>T0IRJ4_9SPHN</name>
<feature type="domain" description="GIY-YIG" evidence="2">
    <location>
        <begin position="1"/>
        <end position="70"/>
    </location>
</feature>
<dbReference type="PROSITE" id="PS50164">
    <property type="entry name" value="GIY_YIG"/>
    <property type="match status" value="1"/>
</dbReference>
<gene>
    <name evidence="3" type="ORF">RLDS_13700</name>
</gene>
<sequence length="87" mass="10424">MASGRNGTLYLGVTSDLAGRTYQHRNGLVDGFTKEHGCTMLVWFEAYDDLQEARRRELQMKKWKRAWKIELIERDNPRWRDLFETLF</sequence>
<keyword evidence="4" id="KW-1185">Reference proteome</keyword>
<dbReference type="SUPFAM" id="SSF82771">
    <property type="entry name" value="GIY-YIG endonuclease"/>
    <property type="match status" value="1"/>
</dbReference>
<proteinExistence type="inferred from homology"/>
<organism evidence="3 4">
    <name type="scientific">Sphingobium lactosutens DS20</name>
    <dbReference type="NCBI Taxonomy" id="1331060"/>
    <lineage>
        <taxon>Bacteria</taxon>
        <taxon>Pseudomonadati</taxon>
        <taxon>Pseudomonadota</taxon>
        <taxon>Alphaproteobacteria</taxon>
        <taxon>Sphingomonadales</taxon>
        <taxon>Sphingomonadaceae</taxon>
        <taxon>Sphingobium</taxon>
    </lineage>
</organism>
<dbReference type="eggNOG" id="COG2827">
    <property type="taxonomic scope" value="Bacteria"/>
</dbReference>
<evidence type="ECO:0000313" key="4">
    <source>
        <dbReference type="Proteomes" id="UP000015531"/>
    </source>
</evidence>
<protein>
    <submittedName>
        <fullName evidence="3">GIY-YIG nuclease</fullName>
    </submittedName>
</protein>
<dbReference type="EMBL" id="ATDP01000091">
    <property type="protein sequence ID" value="EQB14450.1"/>
    <property type="molecule type" value="Genomic_DNA"/>
</dbReference>
<comment type="caution">
    <text evidence="3">The sequence shown here is derived from an EMBL/GenBank/DDBJ whole genome shotgun (WGS) entry which is preliminary data.</text>
</comment>
<dbReference type="PANTHER" id="PTHR34477">
    <property type="entry name" value="UPF0213 PROTEIN YHBQ"/>
    <property type="match status" value="1"/>
</dbReference>